<protein>
    <recommendedName>
        <fullName evidence="3">Amino acid/polyamine transporter I</fullName>
    </recommendedName>
</protein>
<reference evidence="1" key="2">
    <citation type="submission" date="2020-06" db="EMBL/GenBank/DDBJ databases">
        <title>Helianthus annuus Genome sequencing and assembly Release 2.</title>
        <authorList>
            <person name="Gouzy J."/>
            <person name="Langlade N."/>
            <person name="Munos S."/>
        </authorList>
    </citation>
    <scope>NUCLEOTIDE SEQUENCE</scope>
    <source>
        <tissue evidence="1">Leaves</tissue>
    </source>
</reference>
<reference evidence="1" key="1">
    <citation type="journal article" date="2017" name="Nature">
        <title>The sunflower genome provides insights into oil metabolism, flowering and Asterid evolution.</title>
        <authorList>
            <person name="Badouin H."/>
            <person name="Gouzy J."/>
            <person name="Grassa C.J."/>
            <person name="Murat F."/>
            <person name="Staton S.E."/>
            <person name="Cottret L."/>
            <person name="Lelandais-Briere C."/>
            <person name="Owens G.L."/>
            <person name="Carrere S."/>
            <person name="Mayjonade B."/>
            <person name="Legrand L."/>
            <person name="Gill N."/>
            <person name="Kane N.C."/>
            <person name="Bowers J.E."/>
            <person name="Hubner S."/>
            <person name="Bellec A."/>
            <person name="Berard A."/>
            <person name="Berges H."/>
            <person name="Blanchet N."/>
            <person name="Boniface M.C."/>
            <person name="Brunel D."/>
            <person name="Catrice O."/>
            <person name="Chaidir N."/>
            <person name="Claudel C."/>
            <person name="Donnadieu C."/>
            <person name="Faraut T."/>
            <person name="Fievet G."/>
            <person name="Helmstetter N."/>
            <person name="King M."/>
            <person name="Knapp S.J."/>
            <person name="Lai Z."/>
            <person name="Le Paslier M.C."/>
            <person name="Lippi Y."/>
            <person name="Lorenzon L."/>
            <person name="Mandel J.R."/>
            <person name="Marage G."/>
            <person name="Marchand G."/>
            <person name="Marquand E."/>
            <person name="Bret-Mestries E."/>
            <person name="Morien E."/>
            <person name="Nambeesan S."/>
            <person name="Nguyen T."/>
            <person name="Pegot-Espagnet P."/>
            <person name="Pouilly N."/>
            <person name="Raftis F."/>
            <person name="Sallet E."/>
            <person name="Schiex T."/>
            <person name="Thomas J."/>
            <person name="Vandecasteele C."/>
            <person name="Vares D."/>
            <person name="Vear F."/>
            <person name="Vautrin S."/>
            <person name="Crespi M."/>
            <person name="Mangin B."/>
            <person name="Burke J.M."/>
            <person name="Salse J."/>
            <person name="Munos S."/>
            <person name="Vincourt P."/>
            <person name="Rieseberg L.H."/>
            <person name="Langlade N.B."/>
        </authorList>
    </citation>
    <scope>NUCLEOTIDE SEQUENCE</scope>
    <source>
        <tissue evidence="1">Leaves</tissue>
    </source>
</reference>
<evidence type="ECO:0000313" key="1">
    <source>
        <dbReference type="EMBL" id="KAF5753651.1"/>
    </source>
</evidence>
<dbReference type="Gramene" id="mRNA:HanXRQr2_Chr17g0782471">
    <property type="protein sequence ID" value="mRNA:HanXRQr2_Chr17g0782471"/>
    <property type="gene ID" value="HanXRQr2_Chr17g0782471"/>
</dbReference>
<dbReference type="Proteomes" id="UP000215914">
    <property type="component" value="Unassembled WGS sequence"/>
</dbReference>
<name>A0A9K3DGY7_HELAN</name>
<organism evidence="1 2">
    <name type="scientific">Helianthus annuus</name>
    <name type="common">Common sunflower</name>
    <dbReference type="NCBI Taxonomy" id="4232"/>
    <lineage>
        <taxon>Eukaryota</taxon>
        <taxon>Viridiplantae</taxon>
        <taxon>Streptophyta</taxon>
        <taxon>Embryophyta</taxon>
        <taxon>Tracheophyta</taxon>
        <taxon>Spermatophyta</taxon>
        <taxon>Magnoliopsida</taxon>
        <taxon>eudicotyledons</taxon>
        <taxon>Gunneridae</taxon>
        <taxon>Pentapetalae</taxon>
        <taxon>asterids</taxon>
        <taxon>campanulids</taxon>
        <taxon>Asterales</taxon>
        <taxon>Asteraceae</taxon>
        <taxon>Asteroideae</taxon>
        <taxon>Heliantheae alliance</taxon>
        <taxon>Heliantheae</taxon>
        <taxon>Helianthus</taxon>
    </lineage>
</organism>
<accession>A0A9K3DGY7</accession>
<gene>
    <name evidence="1" type="ORF">HanXRQr2_Chr17g0782471</name>
</gene>
<dbReference type="AlphaFoldDB" id="A0A9K3DGY7"/>
<proteinExistence type="predicted"/>
<evidence type="ECO:0008006" key="3">
    <source>
        <dbReference type="Google" id="ProtNLM"/>
    </source>
</evidence>
<sequence>MAVGLSISEICLSYPTSGGLYSWRNLLVIVGHPFPLGSLAGYKTFYEEENLKLQNTWLRP</sequence>
<keyword evidence="2" id="KW-1185">Reference proteome</keyword>
<evidence type="ECO:0000313" key="2">
    <source>
        <dbReference type="Proteomes" id="UP000215914"/>
    </source>
</evidence>
<comment type="caution">
    <text evidence="1">The sequence shown here is derived from an EMBL/GenBank/DDBJ whole genome shotgun (WGS) entry which is preliminary data.</text>
</comment>
<dbReference type="EMBL" id="MNCJ02000332">
    <property type="protein sequence ID" value="KAF5753651.1"/>
    <property type="molecule type" value="Genomic_DNA"/>
</dbReference>